<dbReference type="NCBIfam" id="TIGR01953">
    <property type="entry name" value="NusA"/>
    <property type="match status" value="1"/>
</dbReference>
<evidence type="ECO:0000256" key="6">
    <source>
        <dbReference type="ARBA" id="ARBA00023163"/>
    </source>
</evidence>
<evidence type="ECO:0000313" key="11">
    <source>
        <dbReference type="Proteomes" id="UP000245369"/>
    </source>
</evidence>
<evidence type="ECO:0000256" key="8">
    <source>
        <dbReference type="SAM" id="MobiDB-lite"/>
    </source>
</evidence>
<name>A0ABN5LKF1_9STRE</name>
<dbReference type="PROSITE" id="PS50084">
    <property type="entry name" value="KH_TYPE_1"/>
    <property type="match status" value="1"/>
</dbReference>
<dbReference type="InterPro" id="IPR010213">
    <property type="entry name" value="TF_NusA"/>
</dbReference>
<protein>
    <recommendedName>
        <fullName evidence="7">Transcription termination/antitermination protein NusA</fullName>
    </recommendedName>
</protein>
<dbReference type="InterPro" id="IPR015946">
    <property type="entry name" value="KH_dom-like_a/b"/>
</dbReference>
<dbReference type="SUPFAM" id="SSF54814">
    <property type="entry name" value="Prokaryotic type KH domain (KH-domain type II)"/>
    <property type="match status" value="2"/>
</dbReference>
<feature type="region of interest" description="Disordered" evidence="8">
    <location>
        <begin position="390"/>
        <end position="438"/>
    </location>
</feature>
<reference evidence="10 11" key="1">
    <citation type="submission" date="2018-05" db="EMBL/GenBank/DDBJ databases">
        <title>Complete genome sequences of Streptococcus sobrinus.</title>
        <authorList>
            <person name="Sales M."/>
            <person name="Jensen P.A."/>
        </authorList>
    </citation>
    <scope>NUCLEOTIDE SEQUENCE [LARGE SCALE GENOMIC DNA]</scope>
    <source>
        <strain evidence="10 11">SL1</strain>
    </source>
</reference>
<sequence length="438" mass="49442">MSKEMLEAFRVLEEEKHIDKNDIIDAVTESLKSAYKRRYGQSDSCEVEFNEKTGDFQVYSVREVVEEVFDSRLEISLADALKISSAYELGDKIRFEESVKEFGRVAAQSAKQTIMEKMRRQMREITYNEYKEHEGEIMTGTVERFDQRFIYVNLGSIEAQLSHQDQIPGETFKSHDRIEVYVYKVENNPRGVNVFVSRSHPQFIKRLMEKEIPEVFDGTVEIMSVSREAGDRTKVAVRSHNPNVDAIGTIVGRGGANIKKVVSKFHPVRLDPKSGLAVPVEENIDVIQWEEDPAEFIYNAIAPAEVDYVIFDDENSKHATVVVPDNKLSLAIGRRGQNVRLAAHLTGYRIDIKSATEYEAMEAEAEEAYEADDLVEAEGLDQVENLEQDQVAEEVTSDDASAAEAEEAELQVQDELVEENEAADLETSAEAAEPADQD</sequence>
<keyword evidence="3 7" id="KW-0889">Transcription antitermination</keyword>
<feature type="domain" description="K Homology" evidence="9">
    <location>
        <begin position="315"/>
        <end position="396"/>
    </location>
</feature>
<dbReference type="InterPro" id="IPR030842">
    <property type="entry name" value="TF_NusA_bacterial"/>
</dbReference>
<dbReference type="InterPro" id="IPR009019">
    <property type="entry name" value="KH_sf_prok-type"/>
</dbReference>
<dbReference type="SUPFAM" id="SSF69705">
    <property type="entry name" value="Transcription factor NusA, N-terminal domain"/>
    <property type="match status" value="1"/>
</dbReference>
<accession>A0ABN5LKF1</accession>
<comment type="similarity">
    <text evidence="7">Belongs to the NusA family.</text>
</comment>
<dbReference type="Gene3D" id="3.30.300.20">
    <property type="match status" value="2"/>
</dbReference>
<evidence type="ECO:0000259" key="9">
    <source>
        <dbReference type="SMART" id="SM00322"/>
    </source>
</evidence>
<evidence type="ECO:0000256" key="3">
    <source>
        <dbReference type="ARBA" id="ARBA00022814"/>
    </source>
</evidence>
<dbReference type="InterPro" id="IPR013735">
    <property type="entry name" value="TF_NusA_N"/>
</dbReference>
<dbReference type="PANTHER" id="PTHR22648">
    <property type="entry name" value="TRANSCRIPTION TERMINATION FACTOR NUSA"/>
    <property type="match status" value="1"/>
</dbReference>
<comment type="subcellular location">
    <subcellularLocation>
        <location evidence="7">Cytoplasm</location>
    </subcellularLocation>
</comment>
<dbReference type="InterPro" id="IPR058582">
    <property type="entry name" value="KH_NusA_2nd"/>
</dbReference>
<dbReference type="PANTHER" id="PTHR22648:SF0">
    <property type="entry name" value="TRANSCRIPTION TERMINATION_ANTITERMINATION PROTEIN NUSA"/>
    <property type="match status" value="1"/>
</dbReference>
<evidence type="ECO:0000256" key="4">
    <source>
        <dbReference type="ARBA" id="ARBA00022884"/>
    </source>
</evidence>
<evidence type="ECO:0000256" key="2">
    <source>
        <dbReference type="ARBA" id="ARBA00022490"/>
    </source>
</evidence>
<dbReference type="InterPro" id="IPR003029">
    <property type="entry name" value="S1_domain"/>
</dbReference>
<dbReference type="CDD" id="cd22529">
    <property type="entry name" value="KH-II_NusA_rpt2"/>
    <property type="match status" value="1"/>
</dbReference>
<dbReference type="Gene3D" id="2.40.50.140">
    <property type="entry name" value="Nucleic acid-binding proteins"/>
    <property type="match status" value="1"/>
</dbReference>
<evidence type="ECO:0000256" key="7">
    <source>
        <dbReference type="HAMAP-Rule" id="MF_00945"/>
    </source>
</evidence>
<proteinExistence type="inferred from homology"/>
<dbReference type="SUPFAM" id="SSF50249">
    <property type="entry name" value="Nucleic acid-binding proteins"/>
    <property type="match status" value="1"/>
</dbReference>
<keyword evidence="4 7" id="KW-0694">RNA-binding</keyword>
<feature type="domain" description="K Homology" evidence="9">
    <location>
        <begin position="229"/>
        <end position="306"/>
    </location>
</feature>
<dbReference type="InterPro" id="IPR025249">
    <property type="entry name" value="TF_NusA_KH_1st"/>
</dbReference>
<dbReference type="Pfam" id="PF26594">
    <property type="entry name" value="KH_NusA_2nd"/>
    <property type="match status" value="1"/>
</dbReference>
<dbReference type="GeneID" id="93924706"/>
<dbReference type="InterPro" id="IPR012340">
    <property type="entry name" value="NA-bd_OB-fold"/>
</dbReference>
<comment type="function">
    <text evidence="7">Participates in both transcription termination and antitermination.</text>
</comment>
<dbReference type="CDD" id="cd04455">
    <property type="entry name" value="S1_NusA"/>
    <property type="match status" value="1"/>
</dbReference>
<keyword evidence="2 7" id="KW-0963">Cytoplasm</keyword>
<evidence type="ECO:0000313" key="10">
    <source>
        <dbReference type="EMBL" id="AWN21513.1"/>
    </source>
</evidence>
<dbReference type="HAMAP" id="MF_00945_B">
    <property type="entry name" value="NusA_B"/>
    <property type="match status" value="1"/>
</dbReference>
<evidence type="ECO:0000256" key="5">
    <source>
        <dbReference type="ARBA" id="ARBA00023015"/>
    </source>
</evidence>
<dbReference type="EMBL" id="CP029490">
    <property type="protein sequence ID" value="AWN21513.1"/>
    <property type="molecule type" value="Genomic_DNA"/>
</dbReference>
<keyword evidence="6 7" id="KW-0804">Transcription</keyword>
<feature type="compositionally biased region" description="Acidic residues" evidence="8">
    <location>
        <begin position="415"/>
        <end position="424"/>
    </location>
</feature>
<dbReference type="Gene3D" id="3.30.1480.10">
    <property type="entry name" value="NusA, N-terminal domain"/>
    <property type="match status" value="1"/>
</dbReference>
<dbReference type="Pfam" id="PF13184">
    <property type="entry name" value="KH_NusA_1st"/>
    <property type="match status" value="1"/>
</dbReference>
<evidence type="ECO:0000256" key="1">
    <source>
        <dbReference type="ARBA" id="ARBA00022472"/>
    </source>
</evidence>
<comment type="subunit">
    <text evidence="7">Monomer. Binds directly to the core enzyme of the DNA-dependent RNA polymerase and to nascent RNA.</text>
</comment>
<keyword evidence="5 7" id="KW-0805">Transcription regulation</keyword>
<dbReference type="Proteomes" id="UP000245369">
    <property type="component" value="Chromosome"/>
</dbReference>
<dbReference type="RefSeq" id="WP_019770726.1">
    <property type="nucleotide sequence ID" value="NZ_CP029490.1"/>
</dbReference>
<dbReference type="Pfam" id="PF00575">
    <property type="entry name" value="S1"/>
    <property type="match status" value="1"/>
</dbReference>
<gene>
    <name evidence="7" type="primary">nusA</name>
    <name evidence="10" type="ORF">DK182_09335</name>
</gene>
<keyword evidence="11" id="KW-1185">Reference proteome</keyword>
<organism evidence="10 11">
    <name type="scientific">Streptococcus sobrinus</name>
    <dbReference type="NCBI Taxonomy" id="1310"/>
    <lineage>
        <taxon>Bacteria</taxon>
        <taxon>Bacillati</taxon>
        <taxon>Bacillota</taxon>
        <taxon>Bacilli</taxon>
        <taxon>Lactobacillales</taxon>
        <taxon>Streptococcaceae</taxon>
        <taxon>Streptococcus</taxon>
    </lineage>
</organism>
<dbReference type="InterPro" id="IPR004087">
    <property type="entry name" value="KH_dom"/>
</dbReference>
<dbReference type="InterPro" id="IPR036555">
    <property type="entry name" value="NusA_N_sf"/>
</dbReference>
<dbReference type="Pfam" id="PF08529">
    <property type="entry name" value="NusA_N"/>
    <property type="match status" value="1"/>
</dbReference>
<keyword evidence="1 7" id="KW-0806">Transcription termination</keyword>
<dbReference type="SMART" id="SM00322">
    <property type="entry name" value="KH"/>
    <property type="match status" value="2"/>
</dbReference>